<keyword evidence="2" id="KW-1185">Reference proteome</keyword>
<dbReference type="Proteomes" id="UP001384579">
    <property type="component" value="Unassembled WGS sequence"/>
</dbReference>
<dbReference type="EMBL" id="JBBLXS010000097">
    <property type="protein sequence ID" value="MEK0185141.1"/>
    <property type="molecule type" value="Genomic_DNA"/>
</dbReference>
<sequence>MESQKVDAAISEFERSQIPGVWAGLNKTQIIAEMRDRIQNPFQINQSGQPFCGPAAVAFTLLNQNPLRYIEICRHLFEIGSLQTKSMRSIYPSIPLRQSKGNLRMPQVDWMLLSTLRESANLIFPVEPNAPEIIRNISGMTKSWEMAGWAREILGSRDVKSHYAYFSGDIPALRAADAAIKSGGFAFALITAEGMLGNKPPLIPYPTHWVALLGNMAIPDDNLGNADRERVSFDVYTWGKKMRVDLTKKSFENYFWVAISGI</sequence>
<protein>
    <recommendedName>
        <fullName evidence="3">Peptidase C39-like domain-containing protein</fullName>
    </recommendedName>
</protein>
<gene>
    <name evidence="1" type="ORF">WMG39_09740</name>
</gene>
<comment type="caution">
    <text evidence="1">The sequence shown here is derived from an EMBL/GenBank/DDBJ whole genome shotgun (WGS) entry which is preliminary data.</text>
</comment>
<evidence type="ECO:0000313" key="2">
    <source>
        <dbReference type="Proteomes" id="UP001384579"/>
    </source>
</evidence>
<organism evidence="1 2">
    <name type="scientific">Microcoleus anatoxicus PTRS2</name>
    <dbReference type="NCBI Taxonomy" id="2705321"/>
    <lineage>
        <taxon>Bacteria</taxon>
        <taxon>Bacillati</taxon>
        <taxon>Cyanobacteriota</taxon>
        <taxon>Cyanophyceae</taxon>
        <taxon>Oscillatoriophycideae</taxon>
        <taxon>Oscillatoriales</taxon>
        <taxon>Microcoleaceae</taxon>
        <taxon>Microcoleus</taxon>
        <taxon>Microcoleus anatoxicus</taxon>
    </lineage>
</organism>
<proteinExistence type="predicted"/>
<dbReference type="RefSeq" id="WP_340518776.1">
    <property type="nucleotide sequence ID" value="NZ_JBBLXS010000097.1"/>
</dbReference>
<evidence type="ECO:0000313" key="1">
    <source>
        <dbReference type="EMBL" id="MEK0185141.1"/>
    </source>
</evidence>
<name>A0ABU8YL85_9CYAN</name>
<accession>A0ABU8YL85</accession>
<evidence type="ECO:0008006" key="3">
    <source>
        <dbReference type="Google" id="ProtNLM"/>
    </source>
</evidence>
<reference evidence="1 2" key="1">
    <citation type="journal article" date="2020" name="Harmful Algae">
        <title>Molecular and morphological characterization of a novel dihydroanatoxin-a producing Microcoleus species (cyanobacteria) from the Russian River, California, USA.</title>
        <authorList>
            <person name="Conklin K.Y."/>
            <person name="Stancheva R."/>
            <person name="Otten T.G."/>
            <person name="Fadness R."/>
            <person name="Boyer G.L."/>
            <person name="Read B."/>
            <person name="Zhang X."/>
            <person name="Sheath R.G."/>
        </authorList>
    </citation>
    <scope>NUCLEOTIDE SEQUENCE [LARGE SCALE GENOMIC DNA]</scope>
    <source>
        <strain evidence="1 2">PTRS2</strain>
    </source>
</reference>